<feature type="transmembrane region" description="Helical" evidence="3">
    <location>
        <begin position="35"/>
        <end position="52"/>
    </location>
</feature>
<evidence type="ECO:0000256" key="3">
    <source>
        <dbReference type="SAM" id="Phobius"/>
    </source>
</evidence>
<feature type="transmembrane region" description="Helical" evidence="3">
    <location>
        <begin position="82"/>
        <end position="103"/>
    </location>
</feature>
<dbReference type="EMBL" id="JQCH01000002">
    <property type="protein sequence ID" value="KRO11187.1"/>
    <property type="molecule type" value="Genomic_DNA"/>
</dbReference>
<feature type="transmembrane region" description="Helical" evidence="3">
    <location>
        <begin position="12"/>
        <end position="29"/>
    </location>
</feature>
<evidence type="ECO:0000256" key="1">
    <source>
        <dbReference type="ARBA" id="ARBA00010692"/>
    </source>
</evidence>
<keyword evidence="2" id="KW-1003">Cell membrane</keyword>
<dbReference type="PIRSF" id="PIRSF016661">
    <property type="entry name" value="BioY"/>
    <property type="match status" value="1"/>
</dbReference>
<keyword evidence="3" id="KW-1133">Transmembrane helix</keyword>
<protein>
    <recommendedName>
        <fullName evidence="2">Biotin transporter</fullName>
    </recommendedName>
</protein>
<sequence length="182" mass="19178">MVITMAKSRVRGIIYAAQLAILLAISAQIIIPLPLIPFTAQTLAVGVLATISDFSLSNWAIGGYLLLGLVGLPVFAGGTAGVGVIFGPTGGFLWGFFLQAWIIAKARQMKFKQNLIIGNLLGALAQLIIGAIWLKLVSQLSWPAAMSAGILPFLIPGIIKGVLAALIGQLLLARLHSPLQMR</sequence>
<dbReference type="PANTHER" id="PTHR34295:SF1">
    <property type="entry name" value="BIOTIN TRANSPORTER BIOY"/>
    <property type="match status" value="1"/>
</dbReference>
<keyword evidence="5" id="KW-1185">Reference proteome</keyword>
<comment type="similarity">
    <text evidence="1 2">Belongs to the BioY family.</text>
</comment>
<keyword evidence="3" id="KW-0812">Transmembrane</keyword>
<dbReference type="Gene3D" id="1.10.1760.20">
    <property type="match status" value="1"/>
</dbReference>
<feature type="transmembrane region" description="Helical" evidence="3">
    <location>
        <begin position="59"/>
        <end position="76"/>
    </location>
</feature>
<dbReference type="InterPro" id="IPR003784">
    <property type="entry name" value="BioY"/>
</dbReference>
<name>A0ABR5QA44_9LACO</name>
<dbReference type="PANTHER" id="PTHR34295">
    <property type="entry name" value="BIOTIN TRANSPORTER BIOY"/>
    <property type="match status" value="1"/>
</dbReference>
<evidence type="ECO:0000256" key="2">
    <source>
        <dbReference type="PIRNR" id="PIRNR016661"/>
    </source>
</evidence>
<comment type="caution">
    <text evidence="4">The sequence shown here is derived from an EMBL/GenBank/DDBJ whole genome shotgun (WGS) entry which is preliminary data.</text>
</comment>
<keyword evidence="2" id="KW-0813">Transport</keyword>
<accession>A0ABR5QA44</accession>
<comment type="subcellular location">
    <subcellularLocation>
        <location evidence="2">Cell membrane</location>
        <topology evidence="2">Multi-pass membrane protein</topology>
    </subcellularLocation>
</comment>
<reference evidence="4 5" key="1">
    <citation type="journal article" date="2015" name="Genome Announc.">
        <title>Expanding the biotechnology potential of lactobacilli through comparative genomics of 213 strains and associated genera.</title>
        <authorList>
            <person name="Sun Z."/>
            <person name="Harris H.M."/>
            <person name="McCann A."/>
            <person name="Guo C."/>
            <person name="Argimon S."/>
            <person name="Zhang W."/>
            <person name="Yang X."/>
            <person name="Jeffery I.B."/>
            <person name="Cooney J.C."/>
            <person name="Kagawa T.F."/>
            <person name="Liu W."/>
            <person name="Song Y."/>
            <person name="Salvetti E."/>
            <person name="Wrobel A."/>
            <person name="Rasinkangas P."/>
            <person name="Parkhill J."/>
            <person name="Rea M.C."/>
            <person name="O'Sullivan O."/>
            <person name="Ritari J."/>
            <person name="Douillard F.P."/>
            <person name="Paul Ross R."/>
            <person name="Yang R."/>
            <person name="Briner A.E."/>
            <person name="Felis G.E."/>
            <person name="de Vos W.M."/>
            <person name="Barrangou R."/>
            <person name="Klaenhammer T.R."/>
            <person name="Caufield P.W."/>
            <person name="Cui Y."/>
            <person name="Zhang H."/>
            <person name="O'Toole P.W."/>
        </authorList>
    </citation>
    <scope>NUCLEOTIDE SEQUENCE [LARGE SCALE GENOMIC DNA]</scope>
    <source>
        <strain evidence="4 5">DSM 26202</strain>
    </source>
</reference>
<keyword evidence="2 3" id="KW-0472">Membrane</keyword>
<dbReference type="Proteomes" id="UP000051884">
    <property type="component" value="Unassembled WGS sequence"/>
</dbReference>
<dbReference type="Pfam" id="PF02632">
    <property type="entry name" value="BioY"/>
    <property type="match status" value="1"/>
</dbReference>
<organism evidence="4 5">
    <name type="scientific">Paucilactobacillus hokkaidonensis</name>
    <dbReference type="NCBI Taxonomy" id="1193095"/>
    <lineage>
        <taxon>Bacteria</taxon>
        <taxon>Bacillati</taxon>
        <taxon>Bacillota</taxon>
        <taxon>Bacilli</taxon>
        <taxon>Lactobacillales</taxon>
        <taxon>Lactobacillaceae</taxon>
        <taxon>Paucilactobacillus</taxon>
    </lineage>
</organism>
<evidence type="ECO:0000313" key="4">
    <source>
        <dbReference type="EMBL" id="KRO11187.1"/>
    </source>
</evidence>
<evidence type="ECO:0000313" key="5">
    <source>
        <dbReference type="Proteomes" id="UP000051884"/>
    </source>
</evidence>
<proteinExistence type="inferred from homology"/>
<feature type="transmembrane region" description="Helical" evidence="3">
    <location>
        <begin position="153"/>
        <end position="173"/>
    </location>
</feature>
<gene>
    <name evidence="4" type="ORF">IV59_GL000940</name>
</gene>
<feature type="transmembrane region" description="Helical" evidence="3">
    <location>
        <begin position="115"/>
        <end position="133"/>
    </location>
</feature>